<keyword evidence="3" id="KW-1185">Reference proteome</keyword>
<dbReference type="Proteomes" id="UP001295684">
    <property type="component" value="Unassembled WGS sequence"/>
</dbReference>
<comment type="caution">
    <text evidence="2">The sequence shown here is derived from an EMBL/GenBank/DDBJ whole genome shotgun (WGS) entry which is preliminary data.</text>
</comment>
<feature type="compositionally biased region" description="Basic and acidic residues" evidence="1">
    <location>
        <begin position="66"/>
        <end position="84"/>
    </location>
</feature>
<evidence type="ECO:0000256" key="1">
    <source>
        <dbReference type="SAM" id="MobiDB-lite"/>
    </source>
</evidence>
<feature type="region of interest" description="Disordered" evidence="1">
    <location>
        <begin position="51"/>
        <end position="99"/>
    </location>
</feature>
<protein>
    <submittedName>
        <fullName evidence="2">Uncharacterized protein</fullName>
    </submittedName>
</protein>
<accession>A0AAD2D9I2</accession>
<dbReference type="AlphaFoldDB" id="A0AAD2D9I2"/>
<proteinExistence type="predicted"/>
<gene>
    <name evidence="2" type="ORF">ECRASSUSDP1_LOCUS27601</name>
</gene>
<evidence type="ECO:0000313" key="3">
    <source>
        <dbReference type="Proteomes" id="UP001295684"/>
    </source>
</evidence>
<name>A0AAD2D9I2_EUPCR</name>
<evidence type="ECO:0000313" key="2">
    <source>
        <dbReference type="EMBL" id="CAI2386002.1"/>
    </source>
</evidence>
<reference evidence="2" key="1">
    <citation type="submission" date="2023-07" db="EMBL/GenBank/DDBJ databases">
        <authorList>
            <consortium name="AG Swart"/>
            <person name="Singh M."/>
            <person name="Singh A."/>
            <person name="Seah K."/>
            <person name="Emmerich C."/>
        </authorList>
    </citation>
    <scope>NUCLEOTIDE SEQUENCE</scope>
    <source>
        <strain evidence="2">DP1</strain>
    </source>
</reference>
<sequence>MSYNGSPSKSSTHNYNLLNVGVFEMPQSDLHKEYVSFIAEESLPHIDGNKKSYFRVPKYKPHSKKSSKEREGRALSKLSLKNDRNSSLPAVPSIGSSKGHKNFSVESQLLNFKKIKTQENSIELLPKINEDLFLNGVNQNYENSIPSENAKSMIQGNKEARREASKQVEALPSKEGRNVMYSKIAKRKITPQHKRASTGGGDLTEENSSFYSNASNIFCNPTSKVESKKEAE</sequence>
<dbReference type="EMBL" id="CAMPGE010028482">
    <property type="protein sequence ID" value="CAI2386002.1"/>
    <property type="molecule type" value="Genomic_DNA"/>
</dbReference>
<organism evidence="2 3">
    <name type="scientific">Euplotes crassus</name>
    <dbReference type="NCBI Taxonomy" id="5936"/>
    <lineage>
        <taxon>Eukaryota</taxon>
        <taxon>Sar</taxon>
        <taxon>Alveolata</taxon>
        <taxon>Ciliophora</taxon>
        <taxon>Intramacronucleata</taxon>
        <taxon>Spirotrichea</taxon>
        <taxon>Hypotrichia</taxon>
        <taxon>Euplotida</taxon>
        <taxon>Euplotidae</taxon>
        <taxon>Moneuplotes</taxon>
    </lineage>
</organism>